<keyword evidence="1" id="KW-0812">Transmembrane</keyword>
<evidence type="ECO:0000313" key="2">
    <source>
        <dbReference type="EMBL" id="WOC13202.1"/>
    </source>
</evidence>
<gene>
    <name evidence="2" type="ORF">MP11Mi_23010</name>
</gene>
<evidence type="ECO:0000256" key="1">
    <source>
        <dbReference type="SAM" id="Phobius"/>
    </source>
</evidence>
<keyword evidence="1" id="KW-0472">Membrane</keyword>
<dbReference type="EMBL" id="CP128986">
    <property type="protein sequence ID" value="WOC13202.1"/>
    <property type="molecule type" value="Genomic_DNA"/>
</dbReference>
<dbReference type="AlphaFoldDB" id="A0AA97CWI4"/>
<sequence>MSADGAWRRIPAGTMAAMPNWISALLVVLLIATVVSLYMSRRGQGFGNASAARGYVEGVMTVTSAVLGDPDRDGARLCTVSGTIIGPDSSPAEVYGRIVVPAGAIEPYPGLDQPVVFKPGKEDSTWRFGTLPDSVG</sequence>
<reference evidence="2" key="1">
    <citation type="submission" date="2023-06" db="EMBL/GenBank/DDBJ databases">
        <title>Gordonia sp. nov. and Pseudochrobactrum sp. nov., two species isolated from the burying beetle Nicrophorus vespilloides.</title>
        <authorList>
            <person name="Poehlein A."/>
            <person name="Guzman J."/>
            <person name="Daniel R."/>
            <person name="Vilcinskas A."/>
        </authorList>
    </citation>
    <scope>NUCLEOTIDE SEQUENCE</scope>
    <source>
        <strain evidence="2">MP11Mi</strain>
    </source>
</reference>
<protein>
    <submittedName>
        <fullName evidence="2">Uncharacterized protein</fullName>
    </submittedName>
</protein>
<keyword evidence="1" id="KW-1133">Transmembrane helix</keyword>
<organism evidence="2">
    <name type="scientific">Gordonia sp. MP11Mi</name>
    <dbReference type="NCBI Taxonomy" id="3022769"/>
    <lineage>
        <taxon>Bacteria</taxon>
        <taxon>Bacillati</taxon>
        <taxon>Actinomycetota</taxon>
        <taxon>Actinomycetes</taxon>
        <taxon>Mycobacteriales</taxon>
        <taxon>Gordoniaceae</taxon>
        <taxon>Gordonia</taxon>
    </lineage>
</organism>
<feature type="transmembrane region" description="Helical" evidence="1">
    <location>
        <begin position="20"/>
        <end position="39"/>
    </location>
</feature>
<accession>A0AA97CWI4</accession>
<proteinExistence type="predicted"/>
<name>A0AA97CWI4_9ACTN</name>